<keyword evidence="2" id="KW-1185">Reference proteome</keyword>
<dbReference type="AlphaFoldDB" id="A0AA37WQW8"/>
<comment type="caution">
    <text evidence="1">The sequence shown here is derived from an EMBL/GenBank/DDBJ whole genome shotgun (WGS) entry which is preliminary data.</text>
</comment>
<evidence type="ECO:0000313" key="1">
    <source>
        <dbReference type="EMBL" id="GLS69279.1"/>
    </source>
</evidence>
<dbReference type="EMBL" id="BSPL01000011">
    <property type="protein sequence ID" value="GLS69279.1"/>
    <property type="molecule type" value="Genomic_DNA"/>
</dbReference>
<dbReference type="Proteomes" id="UP001157440">
    <property type="component" value="Unassembled WGS sequence"/>
</dbReference>
<proteinExistence type="predicted"/>
<dbReference type="RefSeq" id="WP_238194914.1">
    <property type="nucleotide sequence ID" value="NZ_BPQZ01000002.1"/>
</dbReference>
<gene>
    <name evidence="1" type="ORF">GCM10007890_12920</name>
</gene>
<sequence>MDLGQKAPQIVRAAETPIRAGFGPEFHLFIRRQVAFEGRTHEITQAAAILTFEASEYRGSGFLQRPVQIVDALIELLTEADEFRCRRQTPRLPPRPVP</sequence>
<evidence type="ECO:0000313" key="2">
    <source>
        <dbReference type="Proteomes" id="UP001157440"/>
    </source>
</evidence>
<reference evidence="2" key="1">
    <citation type="journal article" date="2019" name="Int. J. Syst. Evol. Microbiol.">
        <title>The Global Catalogue of Microorganisms (GCM) 10K type strain sequencing project: providing services to taxonomists for standard genome sequencing and annotation.</title>
        <authorList>
            <consortium name="The Broad Institute Genomics Platform"/>
            <consortium name="The Broad Institute Genome Sequencing Center for Infectious Disease"/>
            <person name="Wu L."/>
            <person name="Ma J."/>
        </authorList>
    </citation>
    <scope>NUCLEOTIDE SEQUENCE [LARGE SCALE GENOMIC DNA]</scope>
    <source>
        <strain evidence="2">NBRC 103632</strain>
    </source>
</reference>
<organism evidence="1 2">
    <name type="scientific">Methylobacterium tardum</name>
    <dbReference type="NCBI Taxonomy" id="374432"/>
    <lineage>
        <taxon>Bacteria</taxon>
        <taxon>Pseudomonadati</taxon>
        <taxon>Pseudomonadota</taxon>
        <taxon>Alphaproteobacteria</taxon>
        <taxon>Hyphomicrobiales</taxon>
        <taxon>Methylobacteriaceae</taxon>
        <taxon>Methylobacterium</taxon>
    </lineage>
</organism>
<name>A0AA37WQW8_9HYPH</name>
<protein>
    <submittedName>
        <fullName evidence="1">Uncharacterized protein</fullName>
    </submittedName>
</protein>
<accession>A0AA37WQW8</accession>